<evidence type="ECO:0000313" key="9">
    <source>
        <dbReference type="Proteomes" id="UP000030748"/>
    </source>
</evidence>
<dbReference type="eggNOG" id="KOG0656">
    <property type="taxonomic scope" value="Eukaryota"/>
</dbReference>
<dbReference type="InterPro" id="IPR048258">
    <property type="entry name" value="Cyclins_cyclin-box"/>
</dbReference>
<protein>
    <recommendedName>
        <fullName evidence="7">Cyclin-like domain-containing protein</fullName>
    </recommendedName>
</protein>
<evidence type="ECO:0000256" key="5">
    <source>
        <dbReference type="RuleBase" id="RU000383"/>
    </source>
</evidence>
<dbReference type="InterPro" id="IPR004367">
    <property type="entry name" value="Cyclin_C-dom"/>
</dbReference>
<dbReference type="GO" id="GO:0051301">
    <property type="term" value="P:cell division"/>
    <property type="evidence" value="ECO:0007669"/>
    <property type="project" value="UniProtKB-KW"/>
</dbReference>
<feature type="region of interest" description="Disordered" evidence="6">
    <location>
        <begin position="322"/>
        <end position="347"/>
    </location>
</feature>
<dbReference type="OrthoDB" id="5590282at2759"/>
<keyword evidence="2" id="KW-0132">Cell division</keyword>
<dbReference type="InterPro" id="IPR013763">
    <property type="entry name" value="Cyclin-like_dom"/>
</dbReference>
<dbReference type="PROSITE" id="PS00292">
    <property type="entry name" value="CYCLINS"/>
    <property type="match status" value="1"/>
</dbReference>
<dbReference type="OMA" id="WISKVCG"/>
<evidence type="ECO:0000256" key="3">
    <source>
        <dbReference type="ARBA" id="ARBA00023127"/>
    </source>
</evidence>
<evidence type="ECO:0000256" key="6">
    <source>
        <dbReference type="SAM" id="MobiDB-lite"/>
    </source>
</evidence>
<accession>A0A022R2W3</accession>
<feature type="compositionally biased region" description="Low complexity" evidence="6">
    <location>
        <begin position="324"/>
        <end position="334"/>
    </location>
</feature>
<dbReference type="EMBL" id="KI630675">
    <property type="protein sequence ID" value="EYU34556.1"/>
    <property type="molecule type" value="Genomic_DNA"/>
</dbReference>
<evidence type="ECO:0000256" key="2">
    <source>
        <dbReference type="ARBA" id="ARBA00022618"/>
    </source>
</evidence>
<keyword evidence="9" id="KW-1185">Reference proteome</keyword>
<comment type="similarity">
    <text evidence="1">Belongs to the cyclin family. Cyclin D subfamily.</text>
</comment>
<name>A0A022R2W3_ERYGU</name>
<dbReference type="InterPro" id="IPR006671">
    <property type="entry name" value="Cyclin_N"/>
</dbReference>
<dbReference type="KEGG" id="egt:105961111"/>
<dbReference type="GO" id="GO:0000082">
    <property type="term" value="P:G1/S transition of mitotic cell cycle"/>
    <property type="evidence" value="ECO:0000318"/>
    <property type="project" value="GO_Central"/>
</dbReference>
<dbReference type="Proteomes" id="UP000030748">
    <property type="component" value="Unassembled WGS sequence"/>
</dbReference>
<dbReference type="AlphaFoldDB" id="A0A022R2W3"/>
<evidence type="ECO:0000256" key="4">
    <source>
        <dbReference type="ARBA" id="ARBA00023306"/>
    </source>
</evidence>
<dbReference type="GO" id="GO:0016538">
    <property type="term" value="F:cyclin-dependent protein serine/threonine kinase regulator activity"/>
    <property type="evidence" value="ECO:0000318"/>
    <property type="project" value="GO_Central"/>
</dbReference>
<keyword evidence="3 5" id="KW-0195">Cyclin</keyword>
<dbReference type="InterPro" id="IPR039361">
    <property type="entry name" value="Cyclin"/>
</dbReference>
<dbReference type="FunFam" id="1.10.472.10:FF:000060">
    <property type="entry name" value="D6-type cyclin"/>
    <property type="match status" value="1"/>
</dbReference>
<keyword evidence="4" id="KW-0131">Cell cycle</keyword>
<dbReference type="CDD" id="cd20544">
    <property type="entry name" value="CYCLIN_AtCycD-like_rpt2"/>
    <property type="match status" value="1"/>
</dbReference>
<evidence type="ECO:0000313" key="8">
    <source>
        <dbReference type="EMBL" id="EYU34556.1"/>
    </source>
</evidence>
<dbReference type="GO" id="GO:0000307">
    <property type="term" value="C:cyclin-dependent protein kinase holoenzyme complex"/>
    <property type="evidence" value="ECO:0000318"/>
    <property type="project" value="GO_Central"/>
</dbReference>
<dbReference type="InterPro" id="IPR036915">
    <property type="entry name" value="Cyclin-like_sf"/>
</dbReference>
<sequence>MSKPLQNPIFDALFCDEEERFDDDDEEEARGDFNEIRENPIDSLFEHDLFWEDEEITTLLSKEKTQPGVVNSDTPFNTSRNDAVSWVLRVVTRHGFAAATAALAVNYFDRFITSIFFQRDKPWMGQLAAVACVSVAAKMEETQVPLLLDLQVEESKYVFEGRTVQRMELLVLSTLQWRMNLVTPISFVDHIVRRFDLFTNLHFDFFRRCERVLISILTDCRLVHYIPSVIAGSIMKYVIGEFEHFDELGYLNQLMSALGTTEEKIDDCYKLITDVMDHDDGDDDYGYKFRHKRKSGTYVPSSPSGVVDAYFSSDSSNDSWEFASSMTPSSSSSSLWPEPLFKRSRAH</sequence>
<feature type="domain" description="Cyclin-like" evidence="7">
    <location>
        <begin position="85"/>
        <end position="173"/>
    </location>
</feature>
<dbReference type="GO" id="GO:0005737">
    <property type="term" value="C:cytoplasm"/>
    <property type="evidence" value="ECO:0000318"/>
    <property type="project" value="GO_Central"/>
</dbReference>
<proteinExistence type="inferred from homology"/>
<dbReference type="SUPFAM" id="SSF47954">
    <property type="entry name" value="Cyclin-like"/>
    <property type="match status" value="2"/>
</dbReference>
<dbReference type="Pfam" id="PF02984">
    <property type="entry name" value="Cyclin_C"/>
    <property type="match status" value="1"/>
</dbReference>
<reference evidence="8 9" key="1">
    <citation type="journal article" date="2013" name="Proc. Natl. Acad. Sci. U.S.A.">
        <title>Fine-scale variation in meiotic recombination in Mimulus inferred from population shotgun sequencing.</title>
        <authorList>
            <person name="Hellsten U."/>
            <person name="Wright K.M."/>
            <person name="Jenkins J."/>
            <person name="Shu S."/>
            <person name="Yuan Y."/>
            <person name="Wessler S.R."/>
            <person name="Schmutz J."/>
            <person name="Willis J.H."/>
            <person name="Rokhsar D.S."/>
        </authorList>
    </citation>
    <scope>NUCLEOTIDE SEQUENCE [LARGE SCALE GENOMIC DNA]</scope>
    <source>
        <strain evidence="9">cv. DUN x IM62</strain>
    </source>
</reference>
<dbReference type="STRING" id="4155.A0A022R2W3"/>
<dbReference type="Gene3D" id="1.10.472.10">
    <property type="entry name" value="Cyclin-like"/>
    <property type="match status" value="2"/>
</dbReference>
<dbReference type="PhylomeDB" id="A0A022R2W3"/>
<gene>
    <name evidence="8" type="ORF">MIMGU_mgv1a009276mg</name>
</gene>
<evidence type="ECO:0000259" key="7">
    <source>
        <dbReference type="SMART" id="SM00385"/>
    </source>
</evidence>
<organism evidence="8 9">
    <name type="scientific">Erythranthe guttata</name>
    <name type="common">Yellow monkey flower</name>
    <name type="synonym">Mimulus guttatus</name>
    <dbReference type="NCBI Taxonomy" id="4155"/>
    <lineage>
        <taxon>Eukaryota</taxon>
        <taxon>Viridiplantae</taxon>
        <taxon>Streptophyta</taxon>
        <taxon>Embryophyta</taxon>
        <taxon>Tracheophyta</taxon>
        <taxon>Spermatophyta</taxon>
        <taxon>Magnoliopsida</taxon>
        <taxon>eudicotyledons</taxon>
        <taxon>Gunneridae</taxon>
        <taxon>Pentapetalae</taxon>
        <taxon>asterids</taxon>
        <taxon>lamiids</taxon>
        <taxon>Lamiales</taxon>
        <taxon>Phrymaceae</taxon>
        <taxon>Erythranthe</taxon>
    </lineage>
</organism>
<dbReference type="SMART" id="SM00385">
    <property type="entry name" value="CYCLIN"/>
    <property type="match status" value="1"/>
</dbReference>
<dbReference type="CDD" id="cd20543">
    <property type="entry name" value="CYCLIN_AtCycD-like_rpt1"/>
    <property type="match status" value="1"/>
</dbReference>
<dbReference type="GO" id="GO:0005634">
    <property type="term" value="C:nucleus"/>
    <property type="evidence" value="ECO:0000318"/>
    <property type="project" value="GO_Central"/>
</dbReference>
<dbReference type="Pfam" id="PF00134">
    <property type="entry name" value="Cyclin_N"/>
    <property type="match status" value="1"/>
</dbReference>
<dbReference type="PANTHER" id="PTHR10177">
    <property type="entry name" value="CYCLINS"/>
    <property type="match status" value="1"/>
</dbReference>
<evidence type="ECO:0000256" key="1">
    <source>
        <dbReference type="ARBA" id="ARBA00009065"/>
    </source>
</evidence>